<dbReference type="InterPro" id="IPR035647">
    <property type="entry name" value="EFG_III/V"/>
</dbReference>
<sequence length="304" mass="35014">MKDGLRRFATYNYSNIKDALIDSGSQVTLIRKSRCNVEICVVDGVAMLFDVIIGLNVLMQSETIIYENGVTIKNKPKCAEEAATLSSKDKTITPDFAPVKKDGLHVKDDQRTVTASPVVRVPVELQHPSNLPKLEDGLKRIEKTDPMIYCITDEPGDHIVAGTEEHFEICVLERLERRQCLHSFKQTDPVVTVPGSMPNEFNRRYHKKRLPVIKENIDYYFILKQKMKHSIATCDHHRLVNHKRRKKEDVLLKTYYSDHLGPNRITNFEVGVMEQTIRLVQDLLYLTTKEKTQIPDKRRTNTNQ</sequence>
<dbReference type="Gene3D" id="3.30.70.870">
    <property type="entry name" value="Elongation Factor G (Translational Gtpase), domain 3"/>
    <property type="match status" value="1"/>
</dbReference>
<evidence type="ECO:0000313" key="6">
    <source>
        <dbReference type="EMBL" id="GFY75006.1"/>
    </source>
</evidence>
<dbReference type="Proteomes" id="UP000886998">
    <property type="component" value="Unassembled WGS sequence"/>
</dbReference>
<name>A0A8X7CNY1_9ARAC</name>
<dbReference type="GO" id="GO:0003924">
    <property type="term" value="F:GTPase activity"/>
    <property type="evidence" value="ECO:0007669"/>
    <property type="project" value="TreeGrafter"/>
</dbReference>
<keyword evidence="5" id="KW-0342">GTP-binding</keyword>
<keyword evidence="3 6" id="KW-0251">Elongation factor</keyword>
<dbReference type="PANTHER" id="PTHR42908">
    <property type="entry name" value="TRANSLATION ELONGATION FACTOR-RELATED"/>
    <property type="match status" value="1"/>
</dbReference>
<evidence type="ECO:0000256" key="5">
    <source>
        <dbReference type="ARBA" id="ARBA00023134"/>
    </source>
</evidence>
<dbReference type="AlphaFoldDB" id="A0A8X7CNY1"/>
<evidence type="ECO:0000256" key="1">
    <source>
        <dbReference type="ARBA" id="ARBA00022490"/>
    </source>
</evidence>
<keyword evidence="7" id="KW-1185">Reference proteome</keyword>
<comment type="caution">
    <text evidence="6">The sequence shown here is derived from an EMBL/GenBank/DDBJ whole genome shotgun (WGS) entry which is preliminary data.</text>
</comment>
<dbReference type="SUPFAM" id="SSF54980">
    <property type="entry name" value="EF-G C-terminal domain-like"/>
    <property type="match status" value="1"/>
</dbReference>
<dbReference type="GO" id="GO:1990904">
    <property type="term" value="C:ribonucleoprotein complex"/>
    <property type="evidence" value="ECO:0007669"/>
    <property type="project" value="TreeGrafter"/>
</dbReference>
<dbReference type="OrthoDB" id="364892at2759"/>
<reference evidence="6" key="1">
    <citation type="submission" date="2020-08" db="EMBL/GenBank/DDBJ databases">
        <title>Multicomponent nature underlies the extraordinary mechanical properties of spider dragline silk.</title>
        <authorList>
            <person name="Kono N."/>
            <person name="Nakamura H."/>
            <person name="Mori M."/>
            <person name="Yoshida Y."/>
            <person name="Ohtoshi R."/>
            <person name="Malay A.D."/>
            <person name="Moran D.A.P."/>
            <person name="Tomita M."/>
            <person name="Numata K."/>
            <person name="Arakawa K."/>
        </authorList>
    </citation>
    <scope>NUCLEOTIDE SEQUENCE</scope>
</reference>
<dbReference type="EMBL" id="BMAV01021088">
    <property type="protein sequence ID" value="GFY75006.1"/>
    <property type="molecule type" value="Genomic_DNA"/>
</dbReference>
<dbReference type="FunFam" id="3.30.70.870:FF:000002">
    <property type="entry name" value="Translation elongation factor 2"/>
    <property type="match status" value="1"/>
</dbReference>
<dbReference type="GO" id="GO:0005525">
    <property type="term" value="F:GTP binding"/>
    <property type="evidence" value="ECO:0007669"/>
    <property type="project" value="UniProtKB-KW"/>
</dbReference>
<dbReference type="GO" id="GO:0003746">
    <property type="term" value="F:translation elongation factor activity"/>
    <property type="evidence" value="ECO:0007669"/>
    <property type="project" value="UniProtKB-KW"/>
</dbReference>
<evidence type="ECO:0000313" key="7">
    <source>
        <dbReference type="Proteomes" id="UP000886998"/>
    </source>
</evidence>
<evidence type="ECO:0000256" key="3">
    <source>
        <dbReference type="ARBA" id="ARBA00022768"/>
    </source>
</evidence>
<keyword evidence="2" id="KW-0547">Nucleotide-binding</keyword>
<protein>
    <submittedName>
        <fullName evidence="6">Elongation factor 2</fullName>
    </submittedName>
</protein>
<accession>A0A8X7CNY1</accession>
<evidence type="ECO:0000256" key="2">
    <source>
        <dbReference type="ARBA" id="ARBA00022741"/>
    </source>
</evidence>
<organism evidence="6 7">
    <name type="scientific">Trichonephila inaurata madagascariensis</name>
    <dbReference type="NCBI Taxonomy" id="2747483"/>
    <lineage>
        <taxon>Eukaryota</taxon>
        <taxon>Metazoa</taxon>
        <taxon>Ecdysozoa</taxon>
        <taxon>Arthropoda</taxon>
        <taxon>Chelicerata</taxon>
        <taxon>Arachnida</taxon>
        <taxon>Araneae</taxon>
        <taxon>Araneomorphae</taxon>
        <taxon>Entelegynae</taxon>
        <taxon>Araneoidea</taxon>
        <taxon>Nephilidae</taxon>
        <taxon>Trichonephila</taxon>
        <taxon>Trichonephila inaurata</taxon>
    </lineage>
</organism>
<dbReference type="GO" id="GO:0005829">
    <property type="term" value="C:cytosol"/>
    <property type="evidence" value="ECO:0007669"/>
    <property type="project" value="TreeGrafter"/>
</dbReference>
<proteinExistence type="predicted"/>
<keyword evidence="4" id="KW-0648">Protein biosynthesis</keyword>
<dbReference type="GO" id="GO:0043022">
    <property type="term" value="F:ribosome binding"/>
    <property type="evidence" value="ECO:0007669"/>
    <property type="project" value="TreeGrafter"/>
</dbReference>
<evidence type="ECO:0000256" key="4">
    <source>
        <dbReference type="ARBA" id="ARBA00022917"/>
    </source>
</evidence>
<dbReference type="PANTHER" id="PTHR42908:SF10">
    <property type="entry name" value="EUKARYOTIC TRANSLATION ELONGATION FACTOR 2"/>
    <property type="match status" value="1"/>
</dbReference>
<gene>
    <name evidence="6" type="primary">EEF2</name>
    <name evidence="6" type="ORF">TNIN_493771</name>
</gene>
<keyword evidence="1" id="KW-0963">Cytoplasm</keyword>